<dbReference type="Proteomes" id="UP001520878">
    <property type="component" value="Unassembled WGS sequence"/>
</dbReference>
<evidence type="ECO:0000259" key="3">
    <source>
        <dbReference type="Pfam" id="PF03572"/>
    </source>
</evidence>
<evidence type="ECO:0000313" key="4">
    <source>
        <dbReference type="EMBL" id="MCC2618010.1"/>
    </source>
</evidence>
<organism evidence="4 5">
    <name type="scientific">Fluctibacter halophilus</name>
    <dbReference type="NCBI Taxonomy" id="226011"/>
    <lineage>
        <taxon>Bacteria</taxon>
        <taxon>Pseudomonadati</taxon>
        <taxon>Pseudomonadota</taxon>
        <taxon>Gammaproteobacteria</taxon>
        <taxon>Alteromonadales</taxon>
        <taxon>Alteromonadaceae</taxon>
        <taxon>Fluctibacter</taxon>
    </lineage>
</organism>
<accession>A0ABS8GBP7</accession>
<feature type="signal peptide" evidence="2">
    <location>
        <begin position="1"/>
        <end position="26"/>
    </location>
</feature>
<feature type="domain" description="Tail specific protease" evidence="3">
    <location>
        <begin position="263"/>
        <end position="433"/>
    </location>
</feature>
<sequence length="462" mass="51771">MIKRVTRSLCACVLSLTTVVYGSAQADPIADLQQTLTAAQMRQDIDAWHQWLHDTHPDPSIRIADMDMFKQRLAGIENSFDGPQTTLQFLDGITPLNSLFNDGHMSLMVPSQGKLVRALMDQEGGLFPFEVTVSDGQLFIASQLGGAATEHHGKQLSHINGVAADSIYTTLMARVYGDTVRHREAILAQKFAHYYWLFIAQTNTFDVQFQDGNTTTFEGLSTLPVALQNEGFDELFTFEVLDDHQALLTINLFWWEDKDRFYAFTESVFKQLKQQGIEHLIIDVRQNPGGDDDTWKQGILTYIADKPYRHTSRYTKKIIAKYMDEGEVLGDVVSEDYDAFDTPQPDHPLHFDGDVTVVIGALTYSSALVFANTVQDFGFAQIAGEPSGGYSWQTGGIQFFTLPNSGLKAVAPRFYLHRPSGEGKGQQVMPDVELRDDPRTPRNLIEQLARRYNDRATTAVSP</sequence>
<gene>
    <name evidence="4" type="ORF">LJ739_17280</name>
</gene>
<evidence type="ECO:0000313" key="5">
    <source>
        <dbReference type="Proteomes" id="UP001520878"/>
    </source>
</evidence>
<dbReference type="EMBL" id="JAJEWP010000006">
    <property type="protein sequence ID" value="MCC2618010.1"/>
    <property type="molecule type" value="Genomic_DNA"/>
</dbReference>
<reference evidence="4 5" key="1">
    <citation type="submission" date="2021-10" db="EMBL/GenBank/DDBJ databases">
        <title>Draft genome of Aestuariibacter halophilus JC2043.</title>
        <authorList>
            <person name="Emsley S.A."/>
            <person name="Pfannmuller K.M."/>
            <person name="Ushijima B."/>
            <person name="Saw J.H."/>
            <person name="Videau P."/>
        </authorList>
    </citation>
    <scope>NUCLEOTIDE SEQUENCE [LARGE SCALE GENOMIC DNA]</scope>
    <source>
        <strain evidence="4 5">JC2043</strain>
    </source>
</reference>
<keyword evidence="5" id="KW-1185">Reference proteome</keyword>
<dbReference type="RefSeq" id="WP_229162471.1">
    <property type="nucleotide sequence ID" value="NZ_JAJEWP010000006.1"/>
</dbReference>
<feature type="region of interest" description="Disordered" evidence="1">
    <location>
        <begin position="420"/>
        <end position="442"/>
    </location>
</feature>
<dbReference type="Gene3D" id="3.90.226.10">
    <property type="entry name" value="2-enoyl-CoA Hydratase, Chain A, domain 1"/>
    <property type="match status" value="1"/>
</dbReference>
<keyword evidence="2" id="KW-0732">Signal</keyword>
<evidence type="ECO:0000256" key="1">
    <source>
        <dbReference type="SAM" id="MobiDB-lite"/>
    </source>
</evidence>
<name>A0ABS8GBP7_9ALTE</name>
<dbReference type="InterPro" id="IPR005151">
    <property type="entry name" value="Tail-specific_protease"/>
</dbReference>
<proteinExistence type="predicted"/>
<dbReference type="InterPro" id="IPR029045">
    <property type="entry name" value="ClpP/crotonase-like_dom_sf"/>
</dbReference>
<dbReference type="Pfam" id="PF03572">
    <property type="entry name" value="Peptidase_S41"/>
    <property type="match status" value="1"/>
</dbReference>
<dbReference type="SUPFAM" id="SSF52096">
    <property type="entry name" value="ClpP/crotonase"/>
    <property type="match status" value="1"/>
</dbReference>
<comment type="caution">
    <text evidence="4">The sequence shown here is derived from an EMBL/GenBank/DDBJ whole genome shotgun (WGS) entry which is preliminary data.</text>
</comment>
<feature type="chain" id="PRO_5045050716" description="Tail specific protease domain-containing protein" evidence="2">
    <location>
        <begin position="27"/>
        <end position="462"/>
    </location>
</feature>
<evidence type="ECO:0000256" key="2">
    <source>
        <dbReference type="SAM" id="SignalP"/>
    </source>
</evidence>
<protein>
    <recommendedName>
        <fullName evidence="3">Tail specific protease domain-containing protein</fullName>
    </recommendedName>
</protein>